<keyword evidence="2" id="KW-1185">Reference proteome</keyword>
<name>A0A9Q1GJL5_9CARY</name>
<dbReference type="OrthoDB" id="1742302at2759"/>
<evidence type="ECO:0000313" key="2">
    <source>
        <dbReference type="Proteomes" id="UP001153076"/>
    </source>
</evidence>
<dbReference type="AlphaFoldDB" id="A0A9Q1GJL5"/>
<proteinExistence type="predicted"/>
<accession>A0A9Q1GJL5</accession>
<reference evidence="1" key="1">
    <citation type="submission" date="2022-04" db="EMBL/GenBank/DDBJ databases">
        <title>Carnegiea gigantea Genome sequencing and assembly v2.</title>
        <authorList>
            <person name="Copetti D."/>
            <person name="Sanderson M.J."/>
            <person name="Burquez A."/>
            <person name="Wojciechowski M.F."/>
        </authorList>
    </citation>
    <scope>NUCLEOTIDE SEQUENCE</scope>
    <source>
        <strain evidence="1">SGP5-SGP5p</strain>
        <tissue evidence="1">Aerial part</tissue>
    </source>
</reference>
<protein>
    <submittedName>
        <fullName evidence="1">Uncharacterized protein</fullName>
    </submittedName>
</protein>
<comment type="caution">
    <text evidence="1">The sequence shown here is derived from an EMBL/GenBank/DDBJ whole genome shotgun (WGS) entry which is preliminary data.</text>
</comment>
<gene>
    <name evidence="1" type="ORF">Cgig2_018065</name>
</gene>
<evidence type="ECO:0000313" key="1">
    <source>
        <dbReference type="EMBL" id="KAJ8420414.1"/>
    </source>
</evidence>
<organism evidence="1 2">
    <name type="scientific">Carnegiea gigantea</name>
    <dbReference type="NCBI Taxonomy" id="171969"/>
    <lineage>
        <taxon>Eukaryota</taxon>
        <taxon>Viridiplantae</taxon>
        <taxon>Streptophyta</taxon>
        <taxon>Embryophyta</taxon>
        <taxon>Tracheophyta</taxon>
        <taxon>Spermatophyta</taxon>
        <taxon>Magnoliopsida</taxon>
        <taxon>eudicotyledons</taxon>
        <taxon>Gunneridae</taxon>
        <taxon>Pentapetalae</taxon>
        <taxon>Caryophyllales</taxon>
        <taxon>Cactineae</taxon>
        <taxon>Cactaceae</taxon>
        <taxon>Cactoideae</taxon>
        <taxon>Echinocereeae</taxon>
        <taxon>Carnegiea</taxon>
    </lineage>
</organism>
<sequence length="223" mass="26148">MGCKNSNMREPSLLRQTRLYDLGLIELFMMNFGLFDHTPIILSFPPCPKPKSSFQFCEMWAKDQGFNDIVKQSLAQQTRGSNLKALQHILITLRQPLRQLNRSKFADIYKQQTAARNKLLYKLICNRTSPTKNLSIKRDLYISINHSVMLLVKQQSKAEWISFGDECTRVFMVKMKQRKAWTSIYHINDQHDQRVEGHMESILHRVEHFAATRREGGLHHIYV</sequence>
<dbReference type="Proteomes" id="UP001153076">
    <property type="component" value="Unassembled WGS sequence"/>
</dbReference>
<dbReference type="EMBL" id="JAKOGI010003447">
    <property type="protein sequence ID" value="KAJ8420414.1"/>
    <property type="molecule type" value="Genomic_DNA"/>
</dbReference>